<dbReference type="FunFam" id="3.40.50.720:FF:000084">
    <property type="entry name" value="Short-chain dehydrogenase reductase"/>
    <property type="match status" value="1"/>
</dbReference>
<dbReference type="Pfam" id="PF13561">
    <property type="entry name" value="adh_short_C2"/>
    <property type="match status" value="1"/>
</dbReference>
<comment type="similarity">
    <text evidence="1">Belongs to the short-chain dehydrogenases/reductases (SDR) family.</text>
</comment>
<dbReference type="Gene3D" id="3.40.50.720">
    <property type="entry name" value="NAD(P)-binding Rossmann-like Domain"/>
    <property type="match status" value="1"/>
</dbReference>
<dbReference type="Proteomes" id="UP000024284">
    <property type="component" value="Unassembled WGS sequence"/>
</dbReference>
<evidence type="ECO:0000259" key="3">
    <source>
        <dbReference type="SMART" id="SM00822"/>
    </source>
</evidence>
<dbReference type="GO" id="GO:0016616">
    <property type="term" value="F:oxidoreductase activity, acting on the CH-OH group of donors, NAD or NADP as acceptor"/>
    <property type="evidence" value="ECO:0007669"/>
    <property type="project" value="UniProtKB-ARBA"/>
</dbReference>
<dbReference type="InterPro" id="IPR020904">
    <property type="entry name" value="Sc_DH/Rdtase_CS"/>
</dbReference>
<evidence type="ECO:0000256" key="1">
    <source>
        <dbReference type="ARBA" id="ARBA00006484"/>
    </source>
</evidence>
<proteinExistence type="inferred from homology"/>
<dbReference type="InterPro" id="IPR036291">
    <property type="entry name" value="NAD(P)-bd_dom_sf"/>
</dbReference>
<dbReference type="SMART" id="SM00822">
    <property type="entry name" value="PKS_KR"/>
    <property type="match status" value="1"/>
</dbReference>
<dbReference type="PROSITE" id="PS00061">
    <property type="entry name" value="ADH_SHORT"/>
    <property type="match status" value="1"/>
</dbReference>
<dbReference type="SUPFAM" id="SSF51735">
    <property type="entry name" value="NAD(P)-binding Rossmann-fold domains"/>
    <property type="match status" value="1"/>
</dbReference>
<dbReference type="CDD" id="cd05233">
    <property type="entry name" value="SDR_c"/>
    <property type="match status" value="1"/>
</dbReference>
<evidence type="ECO:0000313" key="5">
    <source>
        <dbReference type="Proteomes" id="UP000024284"/>
    </source>
</evidence>
<dbReference type="PRINTS" id="PR00081">
    <property type="entry name" value="GDHRDH"/>
</dbReference>
<dbReference type="EMBL" id="JFZA02000062">
    <property type="protein sequence ID" value="KFG88314.1"/>
    <property type="molecule type" value="Genomic_DNA"/>
</dbReference>
<evidence type="ECO:0000256" key="2">
    <source>
        <dbReference type="ARBA" id="ARBA00051383"/>
    </source>
</evidence>
<dbReference type="eggNOG" id="COG1028">
    <property type="taxonomic scope" value="Bacteria"/>
</dbReference>
<dbReference type="PANTHER" id="PTHR42760">
    <property type="entry name" value="SHORT-CHAIN DEHYDROGENASES/REDUCTASES FAMILY MEMBER"/>
    <property type="match status" value="1"/>
</dbReference>
<gene>
    <name evidence="4" type="ORF">BV98_003897</name>
</gene>
<organism evidence="4 5">
    <name type="scientific">Sphingobium herbicidovorans (strain ATCC 700291 / DSM 11019 / CCUG 56400 / KCTC 2939 / LMG 18315 / NBRC 16415 / MH)</name>
    <name type="common">Sphingomonas herbicidovorans</name>
    <dbReference type="NCBI Taxonomy" id="1219045"/>
    <lineage>
        <taxon>Bacteria</taxon>
        <taxon>Pseudomonadati</taxon>
        <taxon>Pseudomonadota</taxon>
        <taxon>Alphaproteobacteria</taxon>
        <taxon>Sphingomonadales</taxon>
        <taxon>Sphingomonadaceae</taxon>
        <taxon>Sphingobium</taxon>
    </lineage>
</organism>
<dbReference type="OrthoDB" id="9804774at2"/>
<keyword evidence="5" id="KW-1185">Reference proteome</keyword>
<comment type="catalytic activity">
    <reaction evidence="2">
        <text>2,5-dichlorocyclohexa-2,5-dien-1,4-diol + NAD(+) = 2,5-dichlorohydroquinone + NADH + H(+)</text>
        <dbReference type="Rhea" id="RHEA:15741"/>
        <dbReference type="ChEBI" id="CHEBI:15378"/>
        <dbReference type="ChEBI" id="CHEBI:27545"/>
        <dbReference type="ChEBI" id="CHEBI:28975"/>
        <dbReference type="ChEBI" id="CHEBI:57540"/>
        <dbReference type="ChEBI" id="CHEBI:57945"/>
    </reaction>
</comment>
<dbReference type="PATRIC" id="fig|1219045.3.peg.3955"/>
<sequence>MDLGRRFAGKSIIVTGGASGIGRATALRFAAEGGRVLAVDLDEKGLATLQQEQPGIAIRAGSVADEATARAVVAQWVEEAGQLDVLVNMAGIIRSSHAATTDYDAFMSVIAVNLGSTFLMCREALPHLEKTGGNIVNAASTSSHFGHPFLTGYAASKGAIAAYTQSLAWEYVKRGVRVNAVAPGGIETPLANSVQTAMVEGADWELYNHLSPIKGFAAPDKIAGVIAMLASEDGGHMNGAIVRVDGGVHA</sequence>
<protein>
    <submittedName>
        <fullName evidence="4">Oxidoreductase</fullName>
    </submittedName>
</protein>
<comment type="caution">
    <text evidence="4">The sequence shown here is derived from an EMBL/GenBank/DDBJ whole genome shotgun (WGS) entry which is preliminary data.</text>
</comment>
<feature type="domain" description="Ketoreductase" evidence="3">
    <location>
        <begin position="10"/>
        <end position="192"/>
    </location>
</feature>
<dbReference type="RefSeq" id="WP_037469375.1">
    <property type="nucleotide sequence ID" value="NZ_BCZD01000016.1"/>
</dbReference>
<dbReference type="InterPro" id="IPR057326">
    <property type="entry name" value="KR_dom"/>
</dbReference>
<dbReference type="InterPro" id="IPR002347">
    <property type="entry name" value="SDR_fam"/>
</dbReference>
<reference evidence="4" key="1">
    <citation type="submission" date="2014-08" db="EMBL/GenBank/DDBJ databases">
        <title>Draft genome sequences of Sphingobium herbicidovorans.</title>
        <authorList>
            <person name="Gan H.M."/>
            <person name="Gan H.Y."/>
            <person name="Savka M.A."/>
        </authorList>
    </citation>
    <scope>NUCLEOTIDE SEQUENCE [LARGE SCALE GENOMIC DNA]</scope>
    <source>
        <strain evidence="4">NBRC 16415</strain>
    </source>
</reference>
<name>A0A086P4J6_SPHHM</name>
<dbReference type="AlphaFoldDB" id="A0A086P4J6"/>
<accession>A0A086P4J6</accession>
<dbReference type="PRINTS" id="PR00080">
    <property type="entry name" value="SDRFAMILY"/>
</dbReference>
<dbReference type="STRING" id="76947.GCA_002080435_03821"/>
<evidence type="ECO:0000313" key="4">
    <source>
        <dbReference type="EMBL" id="KFG88314.1"/>
    </source>
</evidence>